<protein>
    <submittedName>
        <fullName evidence="6">PIN domain-containing protein</fullName>
    </submittedName>
</protein>
<keyword evidence="2" id="KW-0479">Metal-binding</keyword>
<keyword evidence="3" id="KW-0378">Hydrolase</keyword>
<dbReference type="InterPro" id="IPR002716">
    <property type="entry name" value="PIN_dom"/>
</dbReference>
<evidence type="ECO:0000256" key="4">
    <source>
        <dbReference type="ARBA" id="ARBA00022842"/>
    </source>
</evidence>
<proteinExistence type="predicted"/>
<feature type="domain" description="PIN" evidence="5">
    <location>
        <begin position="3"/>
        <end position="117"/>
    </location>
</feature>
<dbReference type="InterPro" id="IPR029060">
    <property type="entry name" value="PIN-like_dom_sf"/>
</dbReference>
<accession>A0A8A4ZE65</accession>
<gene>
    <name evidence="6" type="ORF">J4E96_00575</name>
</gene>
<dbReference type="Proteomes" id="UP000663937">
    <property type="component" value="Chromosome"/>
</dbReference>
<reference evidence="6" key="1">
    <citation type="submission" date="2021-03" db="EMBL/GenBank/DDBJ databases">
        <title>Pengzhenrongella sicca gen. nov., sp. nov., a new member of suborder Micrococcineae isolated from High-Arctic tundra soil.</title>
        <authorList>
            <person name="Peng F."/>
        </authorList>
    </citation>
    <scope>NUCLEOTIDE SEQUENCE</scope>
    <source>
        <strain evidence="6">LRZ-2</strain>
    </source>
</reference>
<dbReference type="GO" id="GO:0046872">
    <property type="term" value="F:metal ion binding"/>
    <property type="evidence" value="ECO:0007669"/>
    <property type="project" value="UniProtKB-KW"/>
</dbReference>
<dbReference type="RefSeq" id="WP_227423896.1">
    <property type="nucleotide sequence ID" value="NZ_CP071868.1"/>
</dbReference>
<keyword evidence="7" id="KW-1185">Reference proteome</keyword>
<evidence type="ECO:0000313" key="7">
    <source>
        <dbReference type="Proteomes" id="UP000663937"/>
    </source>
</evidence>
<evidence type="ECO:0000256" key="2">
    <source>
        <dbReference type="ARBA" id="ARBA00022723"/>
    </source>
</evidence>
<evidence type="ECO:0000256" key="3">
    <source>
        <dbReference type="ARBA" id="ARBA00022801"/>
    </source>
</evidence>
<dbReference type="GO" id="GO:0004518">
    <property type="term" value="F:nuclease activity"/>
    <property type="evidence" value="ECO:0007669"/>
    <property type="project" value="UniProtKB-KW"/>
</dbReference>
<dbReference type="EMBL" id="CP071868">
    <property type="protein sequence ID" value="QTE29605.1"/>
    <property type="molecule type" value="Genomic_DNA"/>
</dbReference>
<sequence length="136" mass="14427">MLVYVDGSALSRYLVDLPGAAQWREWAAAHEHALVTTPLGLTELRLVAGTLDAAGRTRAYEVTERIAVVRFSDQTLATAAMARSVLSPFAALHLGTAATQPDVGAVATYDLRLASVAAIYGLSVLSPGYPDGWWQG</sequence>
<organism evidence="6 7">
    <name type="scientific">Pengzhenrongella sicca</name>
    <dbReference type="NCBI Taxonomy" id="2819238"/>
    <lineage>
        <taxon>Bacteria</taxon>
        <taxon>Bacillati</taxon>
        <taxon>Actinomycetota</taxon>
        <taxon>Actinomycetes</taxon>
        <taxon>Micrococcales</taxon>
        <taxon>Pengzhenrongella</taxon>
    </lineage>
</organism>
<name>A0A8A4ZE65_9MICO</name>
<dbReference type="Pfam" id="PF01850">
    <property type="entry name" value="PIN"/>
    <property type="match status" value="1"/>
</dbReference>
<evidence type="ECO:0000259" key="5">
    <source>
        <dbReference type="Pfam" id="PF01850"/>
    </source>
</evidence>
<dbReference type="GO" id="GO:0016787">
    <property type="term" value="F:hydrolase activity"/>
    <property type="evidence" value="ECO:0007669"/>
    <property type="project" value="UniProtKB-KW"/>
</dbReference>
<dbReference type="SUPFAM" id="SSF88723">
    <property type="entry name" value="PIN domain-like"/>
    <property type="match status" value="1"/>
</dbReference>
<dbReference type="KEGG" id="psic:J4E96_00575"/>
<dbReference type="AlphaFoldDB" id="A0A8A4ZE65"/>
<keyword evidence="1" id="KW-0540">Nuclease</keyword>
<evidence type="ECO:0000256" key="1">
    <source>
        <dbReference type="ARBA" id="ARBA00022722"/>
    </source>
</evidence>
<evidence type="ECO:0000313" key="6">
    <source>
        <dbReference type="EMBL" id="QTE29605.1"/>
    </source>
</evidence>
<keyword evidence="4" id="KW-0460">Magnesium</keyword>